<dbReference type="AlphaFoldDB" id="A0A9P5ZSG9"/>
<protein>
    <submittedName>
        <fullName evidence="1">Uncharacterized protein</fullName>
    </submittedName>
</protein>
<name>A0A9P5ZSG9_PLEER</name>
<sequence length="161" mass="18401">MNYRRRRATSRAPRISYGISLDRTGEAMDSGLQVAANDELRTRNIVVSLDQMGKANTQRARKAYLPLRRPTCATLLIATLPTSASNICTCKSSYYQRKQLSRHLHETLCLCTHHRIGTRGGKKRGKGNGSKESCLWNNQDLRHRIRLLASAHKRRRNYMYG</sequence>
<keyword evidence="2" id="KW-1185">Reference proteome</keyword>
<dbReference type="EMBL" id="MU154616">
    <property type="protein sequence ID" value="KAF9491549.1"/>
    <property type="molecule type" value="Genomic_DNA"/>
</dbReference>
<proteinExistence type="predicted"/>
<dbReference type="Proteomes" id="UP000807025">
    <property type="component" value="Unassembled WGS sequence"/>
</dbReference>
<organism evidence="1 2">
    <name type="scientific">Pleurotus eryngii</name>
    <name type="common">Boletus of the steppes</name>
    <dbReference type="NCBI Taxonomy" id="5323"/>
    <lineage>
        <taxon>Eukaryota</taxon>
        <taxon>Fungi</taxon>
        <taxon>Dikarya</taxon>
        <taxon>Basidiomycota</taxon>
        <taxon>Agaricomycotina</taxon>
        <taxon>Agaricomycetes</taxon>
        <taxon>Agaricomycetidae</taxon>
        <taxon>Agaricales</taxon>
        <taxon>Pleurotineae</taxon>
        <taxon>Pleurotaceae</taxon>
        <taxon>Pleurotus</taxon>
    </lineage>
</organism>
<evidence type="ECO:0000313" key="2">
    <source>
        <dbReference type="Proteomes" id="UP000807025"/>
    </source>
</evidence>
<reference evidence="1" key="1">
    <citation type="submission" date="2020-11" db="EMBL/GenBank/DDBJ databases">
        <authorList>
            <consortium name="DOE Joint Genome Institute"/>
            <person name="Ahrendt S."/>
            <person name="Riley R."/>
            <person name="Andreopoulos W."/>
            <person name="Labutti K."/>
            <person name="Pangilinan J."/>
            <person name="Ruiz-Duenas F.J."/>
            <person name="Barrasa J.M."/>
            <person name="Sanchez-Garcia M."/>
            <person name="Camarero S."/>
            <person name="Miyauchi S."/>
            <person name="Serrano A."/>
            <person name="Linde D."/>
            <person name="Babiker R."/>
            <person name="Drula E."/>
            <person name="Ayuso-Fernandez I."/>
            <person name="Pacheco R."/>
            <person name="Padilla G."/>
            <person name="Ferreira P."/>
            <person name="Barriuso J."/>
            <person name="Kellner H."/>
            <person name="Castanera R."/>
            <person name="Alfaro M."/>
            <person name="Ramirez L."/>
            <person name="Pisabarro A.G."/>
            <person name="Kuo A."/>
            <person name="Tritt A."/>
            <person name="Lipzen A."/>
            <person name="He G."/>
            <person name="Yan M."/>
            <person name="Ng V."/>
            <person name="Cullen D."/>
            <person name="Martin F."/>
            <person name="Rosso M.-N."/>
            <person name="Henrissat B."/>
            <person name="Hibbett D."/>
            <person name="Martinez A.T."/>
            <person name="Grigoriev I.V."/>
        </authorList>
    </citation>
    <scope>NUCLEOTIDE SEQUENCE</scope>
    <source>
        <strain evidence="1">ATCC 90797</strain>
    </source>
</reference>
<accession>A0A9P5ZSG9</accession>
<comment type="caution">
    <text evidence="1">The sequence shown here is derived from an EMBL/GenBank/DDBJ whole genome shotgun (WGS) entry which is preliminary data.</text>
</comment>
<gene>
    <name evidence="1" type="ORF">BDN71DRAFT_1304699</name>
</gene>
<evidence type="ECO:0000313" key="1">
    <source>
        <dbReference type="EMBL" id="KAF9491549.1"/>
    </source>
</evidence>